<name>A0A644UK91_9ZZZZ</name>
<feature type="domain" description="Secretin/TonB short N-terminal" evidence="4">
    <location>
        <begin position="68"/>
        <end position="119"/>
    </location>
</feature>
<evidence type="ECO:0000256" key="3">
    <source>
        <dbReference type="ARBA" id="ARBA00023237"/>
    </source>
</evidence>
<dbReference type="FunFam" id="2.60.40.1120:FF:000003">
    <property type="entry name" value="Outer membrane protein Omp121"/>
    <property type="match status" value="1"/>
</dbReference>
<gene>
    <name evidence="5" type="ORF">SDC9_25197</name>
</gene>
<proteinExistence type="predicted"/>
<protein>
    <recommendedName>
        <fullName evidence="4">Secretin/TonB short N-terminal domain-containing protein</fullName>
    </recommendedName>
</protein>
<dbReference type="Pfam" id="PF07660">
    <property type="entry name" value="STN"/>
    <property type="match status" value="1"/>
</dbReference>
<dbReference type="SUPFAM" id="SSF49464">
    <property type="entry name" value="Carboxypeptidase regulatory domain-like"/>
    <property type="match status" value="1"/>
</dbReference>
<dbReference type="GO" id="GO:0019867">
    <property type="term" value="C:outer membrane"/>
    <property type="evidence" value="ECO:0007669"/>
    <property type="project" value="InterPro"/>
</dbReference>
<dbReference type="InterPro" id="IPR011662">
    <property type="entry name" value="Secretin/TonB_short_N"/>
</dbReference>
<evidence type="ECO:0000256" key="1">
    <source>
        <dbReference type="ARBA" id="ARBA00022448"/>
    </source>
</evidence>
<dbReference type="Pfam" id="PF13715">
    <property type="entry name" value="CarbopepD_reg_2"/>
    <property type="match status" value="1"/>
</dbReference>
<sequence length="233" mass="25759">MKKSFTWDYCVPLLTKTIRIMKITTFLLMVAICSITASTYAQSFKVTIQKQNSSIIDILKEIEGSSEFTFFFNNNLVDINKKVSVNVKNGSLEELLTQVLKNTGYSYEVIDRQVLIKQKNTIDKTEKNIVQQATKITGIIVSETGEAIIGANVMIKGTSNGTVTDMDGKFSLNAGKGSILEISFLGYVSQQILVKNENTIRIILKEDSKALDEVVVVGYGVQKKVNLSGAVRP</sequence>
<dbReference type="InterPro" id="IPR008969">
    <property type="entry name" value="CarboxyPept-like_regulatory"/>
</dbReference>
<dbReference type="AlphaFoldDB" id="A0A644UK91"/>
<dbReference type="Gene3D" id="2.60.40.1120">
    <property type="entry name" value="Carboxypeptidase-like, regulatory domain"/>
    <property type="match status" value="1"/>
</dbReference>
<reference evidence="5" key="1">
    <citation type="submission" date="2019-08" db="EMBL/GenBank/DDBJ databases">
        <authorList>
            <person name="Kucharzyk K."/>
            <person name="Murdoch R.W."/>
            <person name="Higgins S."/>
            <person name="Loffler F."/>
        </authorList>
    </citation>
    <scope>NUCLEOTIDE SEQUENCE</scope>
</reference>
<dbReference type="EMBL" id="VSSQ01000125">
    <property type="protein sequence ID" value="MPL79321.1"/>
    <property type="molecule type" value="Genomic_DNA"/>
</dbReference>
<evidence type="ECO:0000259" key="4">
    <source>
        <dbReference type="SMART" id="SM00965"/>
    </source>
</evidence>
<organism evidence="5">
    <name type="scientific">bioreactor metagenome</name>
    <dbReference type="NCBI Taxonomy" id="1076179"/>
    <lineage>
        <taxon>unclassified sequences</taxon>
        <taxon>metagenomes</taxon>
        <taxon>ecological metagenomes</taxon>
    </lineage>
</organism>
<evidence type="ECO:0000313" key="5">
    <source>
        <dbReference type="EMBL" id="MPL79321.1"/>
    </source>
</evidence>
<keyword evidence="1" id="KW-0813">Transport</keyword>
<keyword evidence="3" id="KW-0998">Cell outer membrane</keyword>
<evidence type="ECO:0000256" key="2">
    <source>
        <dbReference type="ARBA" id="ARBA00023136"/>
    </source>
</evidence>
<comment type="caution">
    <text evidence="5">The sequence shown here is derived from an EMBL/GenBank/DDBJ whole genome shotgun (WGS) entry which is preliminary data.</text>
</comment>
<dbReference type="SMART" id="SM00965">
    <property type="entry name" value="STN"/>
    <property type="match status" value="1"/>
</dbReference>
<keyword evidence="2" id="KW-0472">Membrane</keyword>
<accession>A0A644UK91</accession>